<dbReference type="Pfam" id="PF00883">
    <property type="entry name" value="Peptidase_M17"/>
    <property type="match status" value="1"/>
</dbReference>
<dbReference type="Gene3D" id="3.40.220.10">
    <property type="entry name" value="Leucine Aminopeptidase, subunit E, domain 1"/>
    <property type="match status" value="1"/>
</dbReference>
<dbReference type="InterPro" id="IPR011356">
    <property type="entry name" value="Leucine_aapep/pepB"/>
</dbReference>
<evidence type="ECO:0000256" key="7">
    <source>
        <dbReference type="ARBA" id="ARBA00023211"/>
    </source>
</evidence>
<dbReference type="InterPro" id="IPR043472">
    <property type="entry name" value="Macro_dom-like"/>
</dbReference>
<keyword evidence="6 8" id="KW-0378">Hydrolase</keyword>
<dbReference type="OrthoDB" id="9809354at2"/>
<dbReference type="KEGG" id="tpla:ElP_36890"/>
<dbReference type="Gene3D" id="3.40.630.10">
    <property type="entry name" value="Zn peptidases"/>
    <property type="match status" value="1"/>
</dbReference>
<keyword evidence="8" id="KW-0963">Cytoplasm</keyword>
<dbReference type="RefSeq" id="WP_145271593.1">
    <property type="nucleotide sequence ID" value="NZ_CP036426.1"/>
</dbReference>
<dbReference type="EMBL" id="CP036426">
    <property type="protein sequence ID" value="QDV35781.1"/>
    <property type="molecule type" value="Genomic_DNA"/>
</dbReference>
<dbReference type="GO" id="GO:0070006">
    <property type="term" value="F:metalloaminopeptidase activity"/>
    <property type="evidence" value="ECO:0007669"/>
    <property type="project" value="InterPro"/>
</dbReference>
<comment type="catalytic activity">
    <reaction evidence="1 8">
        <text>Release of an N-terminal amino acid, Xaa-|-Yaa-, in which Xaa is preferably Leu, but may be other amino acids including Pro although not Arg or Lys, and Yaa may be Pro. Amino acid amides and methyl esters are also readily hydrolyzed, but rates on arylamides are exceedingly low.</text>
        <dbReference type="EC" id="3.4.11.1"/>
    </reaction>
</comment>
<proteinExistence type="inferred from homology"/>
<feature type="binding site" evidence="8">
    <location>
        <position position="262"/>
    </location>
    <ligand>
        <name>Mn(2+)</name>
        <dbReference type="ChEBI" id="CHEBI:29035"/>
        <label>2</label>
    </ligand>
</feature>
<evidence type="ECO:0000256" key="3">
    <source>
        <dbReference type="ARBA" id="ARBA00009528"/>
    </source>
</evidence>
<keyword evidence="11" id="KW-1185">Reference proteome</keyword>
<sequence length="495" mass="51170">MQIRIVAEDPARSQVDWLVVGLFEDPPVAPAWLRETPSAGVIARLVESKDLSGSGGEAVPIHGPGGVSAGSMLVLGLGPGEVFGASEAFEMGTLLGKRLGGKPRGVVGVVLPGAGMPSEVASHLVQGVTVGLSGPGLAKSEPGRHPFEGLRLIVPPGSTADATLLEDAVRRGEVVGRAVNLARELVNLPPARKSPRLLADRLRNEAGAAGLSVEVWDEARIRRERLGGLLGVAAGSDEPPSFVLLGWQGAGPDAPTTALVGKGVTFDSGGLSLKPSASMEDMKADMSGAAIVAAAMTAIARLNLRVNVRGYLPLTENLTGGRAMKLGDVLTMRNGKTVEVMNTDAEGRLILADALCLASEQAPIRIIDLATLTGSCMAALGQKVAGLFANDDETAELVRAAASAEGERLWRMPMDGDYRESLKSPVADLKNVGSKWGGAIIAAKFLEEFVGGRPWAHLDIAGPAWADSDSPSQDAGGTGCFVRTLVRMAEDAASA</sequence>
<comment type="catalytic activity">
    <reaction evidence="2 8">
        <text>Release of an N-terminal amino acid, preferentially leucine, but not glutamic or aspartic acids.</text>
        <dbReference type="EC" id="3.4.11.10"/>
    </reaction>
</comment>
<dbReference type="SUPFAM" id="SSF52949">
    <property type="entry name" value="Macro domain-like"/>
    <property type="match status" value="1"/>
</dbReference>
<comment type="function">
    <text evidence="8">Presumably involved in the processing and regular turnover of intracellular proteins. Catalyzes the removal of unsubstituted N-terminal amino acids from various peptides.</text>
</comment>
<feature type="binding site" evidence="8">
    <location>
        <position position="285"/>
    </location>
    <ligand>
        <name>Mn(2+)</name>
        <dbReference type="ChEBI" id="CHEBI:29035"/>
        <label>2</label>
    </ligand>
</feature>
<feature type="binding site" evidence="8">
    <location>
        <position position="267"/>
    </location>
    <ligand>
        <name>Mn(2+)</name>
        <dbReference type="ChEBI" id="CHEBI:29035"/>
        <label>2</label>
    </ligand>
</feature>
<keyword evidence="8" id="KW-0479">Metal-binding</keyword>
<dbReference type="GO" id="GO:0006508">
    <property type="term" value="P:proteolysis"/>
    <property type="evidence" value="ECO:0007669"/>
    <property type="project" value="UniProtKB-KW"/>
</dbReference>
<feature type="binding site" evidence="8">
    <location>
        <position position="346"/>
    </location>
    <ligand>
        <name>Mn(2+)</name>
        <dbReference type="ChEBI" id="CHEBI:29035"/>
        <label>2</label>
    </ligand>
</feature>
<evidence type="ECO:0000256" key="6">
    <source>
        <dbReference type="ARBA" id="ARBA00022801"/>
    </source>
</evidence>
<keyword evidence="4 8" id="KW-0031">Aminopeptidase</keyword>
<evidence type="ECO:0000256" key="1">
    <source>
        <dbReference type="ARBA" id="ARBA00000135"/>
    </source>
</evidence>
<dbReference type="EC" id="3.4.11.10" evidence="8"/>
<accession>A0A518H4L2</accession>
<organism evidence="10 11">
    <name type="scientific">Tautonia plasticadhaerens</name>
    <dbReference type="NCBI Taxonomy" id="2527974"/>
    <lineage>
        <taxon>Bacteria</taxon>
        <taxon>Pseudomonadati</taxon>
        <taxon>Planctomycetota</taxon>
        <taxon>Planctomycetia</taxon>
        <taxon>Isosphaerales</taxon>
        <taxon>Isosphaeraceae</taxon>
        <taxon>Tautonia</taxon>
    </lineage>
</organism>
<dbReference type="EC" id="3.4.11.1" evidence="8"/>
<feature type="active site" evidence="8">
    <location>
        <position position="274"/>
    </location>
</feature>
<feature type="binding site" evidence="8">
    <location>
        <position position="344"/>
    </location>
    <ligand>
        <name>Mn(2+)</name>
        <dbReference type="ChEBI" id="CHEBI:29035"/>
        <label>1</label>
    </ligand>
</feature>
<dbReference type="NCBIfam" id="NF002073">
    <property type="entry name" value="PRK00913.1-2"/>
    <property type="match status" value="1"/>
</dbReference>
<dbReference type="SUPFAM" id="SSF53187">
    <property type="entry name" value="Zn-dependent exopeptidases"/>
    <property type="match status" value="1"/>
</dbReference>
<comment type="cofactor">
    <cofactor evidence="8">
        <name>Mn(2+)</name>
        <dbReference type="ChEBI" id="CHEBI:29035"/>
    </cofactor>
    <text evidence="8">Binds 2 manganese ions per subunit.</text>
</comment>
<dbReference type="PANTHER" id="PTHR11963:SF23">
    <property type="entry name" value="CYTOSOL AMINOPEPTIDASE"/>
    <property type="match status" value="1"/>
</dbReference>
<feature type="binding site" evidence="8">
    <location>
        <position position="267"/>
    </location>
    <ligand>
        <name>Mn(2+)</name>
        <dbReference type="ChEBI" id="CHEBI:29035"/>
        <label>1</label>
    </ligand>
</feature>
<feature type="domain" description="Cytosol aminopeptidase" evidence="9">
    <location>
        <begin position="342"/>
        <end position="349"/>
    </location>
</feature>
<comment type="subcellular location">
    <subcellularLocation>
        <location evidence="8">Cytoplasm</location>
    </subcellularLocation>
</comment>
<evidence type="ECO:0000256" key="8">
    <source>
        <dbReference type="HAMAP-Rule" id="MF_00181"/>
    </source>
</evidence>
<dbReference type="Proteomes" id="UP000317835">
    <property type="component" value="Chromosome"/>
</dbReference>
<reference evidence="10 11" key="1">
    <citation type="submission" date="2019-02" db="EMBL/GenBank/DDBJ databases">
        <title>Deep-cultivation of Planctomycetes and their phenomic and genomic characterization uncovers novel biology.</title>
        <authorList>
            <person name="Wiegand S."/>
            <person name="Jogler M."/>
            <person name="Boedeker C."/>
            <person name="Pinto D."/>
            <person name="Vollmers J."/>
            <person name="Rivas-Marin E."/>
            <person name="Kohn T."/>
            <person name="Peeters S.H."/>
            <person name="Heuer A."/>
            <person name="Rast P."/>
            <person name="Oberbeckmann S."/>
            <person name="Bunk B."/>
            <person name="Jeske O."/>
            <person name="Meyerdierks A."/>
            <person name="Storesund J.E."/>
            <person name="Kallscheuer N."/>
            <person name="Luecker S."/>
            <person name="Lage O.M."/>
            <person name="Pohl T."/>
            <person name="Merkel B.J."/>
            <person name="Hornburger P."/>
            <person name="Mueller R.-W."/>
            <person name="Bruemmer F."/>
            <person name="Labrenz M."/>
            <person name="Spormann A.M."/>
            <person name="Op den Camp H."/>
            <person name="Overmann J."/>
            <person name="Amann R."/>
            <person name="Jetten M.S.M."/>
            <person name="Mascher T."/>
            <person name="Medema M.H."/>
            <person name="Devos D.P."/>
            <person name="Kaster A.-K."/>
            <person name="Ovreas L."/>
            <person name="Rohde M."/>
            <person name="Galperin M.Y."/>
            <person name="Jogler C."/>
        </authorList>
    </citation>
    <scope>NUCLEOTIDE SEQUENCE [LARGE SCALE GENOMIC DNA]</scope>
    <source>
        <strain evidence="10 11">ElP</strain>
    </source>
</reference>
<keyword evidence="7 8" id="KW-0464">Manganese</keyword>
<keyword evidence="5 8" id="KW-0645">Protease</keyword>
<name>A0A518H4L2_9BACT</name>
<evidence type="ECO:0000256" key="5">
    <source>
        <dbReference type="ARBA" id="ARBA00022670"/>
    </source>
</evidence>
<evidence type="ECO:0000256" key="4">
    <source>
        <dbReference type="ARBA" id="ARBA00022438"/>
    </source>
</evidence>
<dbReference type="InterPro" id="IPR008283">
    <property type="entry name" value="Peptidase_M17_N"/>
</dbReference>
<dbReference type="CDD" id="cd00433">
    <property type="entry name" value="Peptidase_M17"/>
    <property type="match status" value="1"/>
</dbReference>
<dbReference type="HAMAP" id="MF_00181">
    <property type="entry name" value="Cytosol_peptidase_M17"/>
    <property type="match status" value="1"/>
</dbReference>
<dbReference type="Pfam" id="PF02789">
    <property type="entry name" value="Peptidase_M17_N"/>
    <property type="match status" value="1"/>
</dbReference>
<gene>
    <name evidence="8 10" type="primary">pepA</name>
    <name evidence="10" type="ORF">ElP_36890</name>
</gene>
<dbReference type="GO" id="GO:0005737">
    <property type="term" value="C:cytoplasm"/>
    <property type="evidence" value="ECO:0007669"/>
    <property type="project" value="UniProtKB-SubCell"/>
</dbReference>
<evidence type="ECO:0000313" key="10">
    <source>
        <dbReference type="EMBL" id="QDV35781.1"/>
    </source>
</evidence>
<evidence type="ECO:0000313" key="11">
    <source>
        <dbReference type="Proteomes" id="UP000317835"/>
    </source>
</evidence>
<protein>
    <recommendedName>
        <fullName evidence="8">Probable cytosol aminopeptidase</fullName>
        <ecNumber evidence="8">3.4.11.1</ecNumber>
    </recommendedName>
    <alternativeName>
        <fullName evidence="8">Leucine aminopeptidase</fullName>
        <shortName evidence="8">LAP</shortName>
        <ecNumber evidence="8">3.4.11.10</ecNumber>
    </alternativeName>
    <alternativeName>
        <fullName evidence="8">Leucyl aminopeptidase</fullName>
    </alternativeName>
</protein>
<evidence type="ECO:0000259" key="9">
    <source>
        <dbReference type="PROSITE" id="PS00631"/>
    </source>
</evidence>
<comment type="similarity">
    <text evidence="3 8">Belongs to the peptidase M17 family.</text>
</comment>
<dbReference type="InterPro" id="IPR023042">
    <property type="entry name" value="Peptidase_M17_leu_NH2_pept"/>
</dbReference>
<dbReference type="PROSITE" id="PS00631">
    <property type="entry name" value="CYTOSOL_AP"/>
    <property type="match status" value="1"/>
</dbReference>
<evidence type="ECO:0000256" key="2">
    <source>
        <dbReference type="ARBA" id="ARBA00000967"/>
    </source>
</evidence>
<feature type="binding site" evidence="8">
    <location>
        <position position="346"/>
    </location>
    <ligand>
        <name>Mn(2+)</name>
        <dbReference type="ChEBI" id="CHEBI:29035"/>
        <label>1</label>
    </ligand>
</feature>
<dbReference type="InterPro" id="IPR000819">
    <property type="entry name" value="Peptidase_M17_C"/>
</dbReference>
<dbReference type="PRINTS" id="PR00481">
    <property type="entry name" value="LAMNOPPTDASE"/>
</dbReference>
<feature type="active site" evidence="8">
    <location>
        <position position="348"/>
    </location>
</feature>
<dbReference type="PANTHER" id="PTHR11963">
    <property type="entry name" value="LEUCINE AMINOPEPTIDASE-RELATED"/>
    <property type="match status" value="1"/>
</dbReference>
<dbReference type="AlphaFoldDB" id="A0A518H4L2"/>
<dbReference type="GO" id="GO:0030145">
    <property type="term" value="F:manganese ion binding"/>
    <property type="evidence" value="ECO:0007669"/>
    <property type="project" value="UniProtKB-UniRule"/>
</dbReference>